<protein>
    <submittedName>
        <fullName evidence="1">Uncharacterized protein</fullName>
    </submittedName>
</protein>
<reference evidence="1" key="1">
    <citation type="submission" date="2021-05" db="EMBL/GenBank/DDBJ databases">
        <authorList>
            <person name="Alioto T."/>
            <person name="Alioto T."/>
            <person name="Gomez Garrido J."/>
        </authorList>
    </citation>
    <scope>NUCLEOTIDE SEQUENCE</scope>
</reference>
<sequence length="168" mass="19742">MSVELYHLFSIPPIQENLGKYLDGNSLKTLSSLGGEYENFYFEFNRELQLDHYDDEFYSKFKKIQKLKLENSIQQETVPIEKLSVLMSLEVPSIDTEKVNLRECKRLETLRCENLRNLDKEDYPISLKKIFCNDLSDINLNHLINLTVIKCGGSKFHCHNDRHITTYC</sequence>
<name>A0A8D8Y5P4_9HEMI</name>
<organism evidence="1">
    <name type="scientific">Cacopsylla melanoneura</name>
    <dbReference type="NCBI Taxonomy" id="428564"/>
    <lineage>
        <taxon>Eukaryota</taxon>
        <taxon>Metazoa</taxon>
        <taxon>Ecdysozoa</taxon>
        <taxon>Arthropoda</taxon>
        <taxon>Hexapoda</taxon>
        <taxon>Insecta</taxon>
        <taxon>Pterygota</taxon>
        <taxon>Neoptera</taxon>
        <taxon>Paraneoptera</taxon>
        <taxon>Hemiptera</taxon>
        <taxon>Sternorrhyncha</taxon>
        <taxon>Psylloidea</taxon>
        <taxon>Psyllidae</taxon>
        <taxon>Psyllinae</taxon>
        <taxon>Cacopsylla</taxon>
    </lineage>
</organism>
<accession>A0A8D8Y5P4</accession>
<dbReference type="EMBL" id="HBUF01358282">
    <property type="protein sequence ID" value="CAG6719090.1"/>
    <property type="molecule type" value="Transcribed_RNA"/>
</dbReference>
<proteinExistence type="predicted"/>
<evidence type="ECO:0000313" key="1">
    <source>
        <dbReference type="EMBL" id="CAG6719090.1"/>
    </source>
</evidence>
<dbReference type="AlphaFoldDB" id="A0A8D8Y5P4"/>